<reference evidence="1" key="1">
    <citation type="journal article" date="2015" name="Nature">
        <title>Complex archaea that bridge the gap between prokaryotes and eukaryotes.</title>
        <authorList>
            <person name="Spang A."/>
            <person name="Saw J.H."/>
            <person name="Jorgensen S.L."/>
            <person name="Zaremba-Niedzwiedzka K."/>
            <person name="Martijn J."/>
            <person name="Lind A.E."/>
            <person name="van Eijk R."/>
            <person name="Schleper C."/>
            <person name="Guy L."/>
            <person name="Ettema T.J."/>
        </authorList>
    </citation>
    <scope>NUCLEOTIDE SEQUENCE</scope>
</reference>
<accession>A0A0F9Q2H5</accession>
<comment type="caution">
    <text evidence="1">The sequence shown here is derived from an EMBL/GenBank/DDBJ whole genome shotgun (WGS) entry which is preliminary data.</text>
</comment>
<evidence type="ECO:0000313" key="1">
    <source>
        <dbReference type="EMBL" id="KKM99607.1"/>
    </source>
</evidence>
<dbReference type="AlphaFoldDB" id="A0A0F9Q2H5"/>
<gene>
    <name evidence="1" type="ORF">LCGC14_1146170</name>
</gene>
<proteinExistence type="predicted"/>
<dbReference type="EMBL" id="LAZR01005477">
    <property type="protein sequence ID" value="KKM99607.1"/>
    <property type="molecule type" value="Genomic_DNA"/>
</dbReference>
<protein>
    <submittedName>
        <fullName evidence="1">Uncharacterized protein</fullName>
    </submittedName>
</protein>
<sequence>MNNFGHVKRVTQQVGGKTYTFRSLLEYRWSVYCELRRQQGLIADWWYEDPGSVLGIERGYHLNIKEYHPDFTILYHNGDFEYEETKGYFPPKDYTTLKLMSEQYENSMTLIFASTPKNSKNSKTRAQIRRAERLEPHIKRIIWNANRDIFQKIKYLLDE</sequence>
<organism evidence="1">
    <name type="scientific">marine sediment metagenome</name>
    <dbReference type="NCBI Taxonomy" id="412755"/>
    <lineage>
        <taxon>unclassified sequences</taxon>
        <taxon>metagenomes</taxon>
        <taxon>ecological metagenomes</taxon>
    </lineage>
</organism>
<dbReference type="Gene3D" id="3.40.91.30">
    <property type="match status" value="1"/>
</dbReference>
<name>A0A0F9Q2H5_9ZZZZ</name>